<dbReference type="PANTHER" id="PTHR30627">
    <property type="entry name" value="PEPTIDOGLYCAN D,D-TRANSPEPTIDASE"/>
    <property type="match status" value="1"/>
</dbReference>
<name>A0A1G1ZRQ7_9BACT</name>
<dbReference type="Proteomes" id="UP000178517">
    <property type="component" value="Unassembled WGS sequence"/>
</dbReference>
<gene>
    <name evidence="6" type="ORF">A3A04_00460</name>
</gene>
<protein>
    <recommendedName>
        <fullName evidence="8">Penicillin-binding protein transpeptidase domain-containing protein</fullName>
    </recommendedName>
</protein>
<accession>A0A1G1ZRQ7</accession>
<dbReference type="EMBL" id="MHJI01000005">
    <property type="protein sequence ID" value="OGY66440.1"/>
    <property type="molecule type" value="Genomic_DNA"/>
</dbReference>
<evidence type="ECO:0000259" key="4">
    <source>
        <dbReference type="Pfam" id="PF00905"/>
    </source>
</evidence>
<dbReference type="InterPro" id="IPR012338">
    <property type="entry name" value="Beta-lactam/transpept-like"/>
</dbReference>
<feature type="transmembrane region" description="Helical" evidence="3">
    <location>
        <begin position="6"/>
        <end position="24"/>
    </location>
</feature>
<dbReference type="GO" id="GO:0071555">
    <property type="term" value="P:cell wall organization"/>
    <property type="evidence" value="ECO:0007669"/>
    <property type="project" value="TreeGrafter"/>
</dbReference>
<evidence type="ECO:0000259" key="5">
    <source>
        <dbReference type="Pfam" id="PF03717"/>
    </source>
</evidence>
<dbReference type="Gene3D" id="3.90.1310.10">
    <property type="entry name" value="Penicillin-binding protein 2a (Domain 2)"/>
    <property type="match status" value="1"/>
</dbReference>
<organism evidence="6 7">
    <name type="scientific">Candidatus Harrisonbacteria bacterium RIFCSPLOWO2_01_FULL_40_28</name>
    <dbReference type="NCBI Taxonomy" id="1798406"/>
    <lineage>
        <taxon>Bacteria</taxon>
        <taxon>Candidatus Harrisoniibacteriota</taxon>
    </lineage>
</organism>
<dbReference type="SUPFAM" id="SSF56601">
    <property type="entry name" value="beta-lactamase/transpeptidase-like"/>
    <property type="match status" value="1"/>
</dbReference>
<comment type="subcellular location">
    <subcellularLocation>
        <location evidence="1">Membrane</location>
    </subcellularLocation>
</comment>
<keyword evidence="3" id="KW-1133">Transmembrane helix</keyword>
<feature type="domain" description="Penicillin-binding protein transpeptidase" evidence="4">
    <location>
        <begin position="220"/>
        <end position="500"/>
    </location>
</feature>
<dbReference type="InterPro" id="IPR005311">
    <property type="entry name" value="PBP_dimer"/>
</dbReference>
<dbReference type="Gene3D" id="3.30.450.330">
    <property type="match status" value="1"/>
</dbReference>
<evidence type="ECO:0000313" key="6">
    <source>
        <dbReference type="EMBL" id="OGY66440.1"/>
    </source>
</evidence>
<keyword evidence="3" id="KW-0812">Transmembrane</keyword>
<evidence type="ECO:0008006" key="8">
    <source>
        <dbReference type="Google" id="ProtNLM"/>
    </source>
</evidence>
<dbReference type="InterPro" id="IPR036138">
    <property type="entry name" value="PBP_dimer_sf"/>
</dbReference>
<dbReference type="GO" id="GO:0005886">
    <property type="term" value="C:plasma membrane"/>
    <property type="evidence" value="ECO:0007669"/>
    <property type="project" value="TreeGrafter"/>
</dbReference>
<dbReference type="Pfam" id="PF03717">
    <property type="entry name" value="PBP_dimer"/>
    <property type="match status" value="1"/>
</dbReference>
<evidence type="ECO:0000256" key="1">
    <source>
        <dbReference type="ARBA" id="ARBA00004370"/>
    </source>
</evidence>
<dbReference type="STRING" id="1798406.A3A04_00460"/>
<evidence type="ECO:0000256" key="3">
    <source>
        <dbReference type="SAM" id="Phobius"/>
    </source>
</evidence>
<dbReference type="InterPro" id="IPR001460">
    <property type="entry name" value="PCN-bd_Tpept"/>
</dbReference>
<dbReference type="PANTHER" id="PTHR30627:SF1">
    <property type="entry name" value="PEPTIDOGLYCAN D,D-TRANSPEPTIDASE FTSI"/>
    <property type="match status" value="1"/>
</dbReference>
<dbReference type="InterPro" id="IPR050515">
    <property type="entry name" value="Beta-lactam/transpept"/>
</dbReference>
<evidence type="ECO:0000313" key="7">
    <source>
        <dbReference type="Proteomes" id="UP000178517"/>
    </source>
</evidence>
<proteinExistence type="predicted"/>
<dbReference type="SUPFAM" id="SSF56519">
    <property type="entry name" value="Penicillin binding protein dimerisation domain"/>
    <property type="match status" value="1"/>
</dbReference>
<feature type="domain" description="Penicillin-binding protein dimerisation" evidence="5">
    <location>
        <begin position="59"/>
        <end position="184"/>
    </location>
</feature>
<dbReference type="Gene3D" id="3.40.710.10">
    <property type="entry name" value="DD-peptidase/beta-lactamase superfamily"/>
    <property type="match status" value="1"/>
</dbReference>
<dbReference type="GO" id="GO:0008658">
    <property type="term" value="F:penicillin binding"/>
    <property type="evidence" value="ECO:0007669"/>
    <property type="project" value="InterPro"/>
</dbReference>
<evidence type="ECO:0000256" key="2">
    <source>
        <dbReference type="ARBA" id="ARBA00023136"/>
    </source>
</evidence>
<reference evidence="6 7" key="1">
    <citation type="journal article" date="2016" name="Nat. Commun.">
        <title>Thousands of microbial genomes shed light on interconnected biogeochemical processes in an aquifer system.</title>
        <authorList>
            <person name="Anantharaman K."/>
            <person name="Brown C.T."/>
            <person name="Hug L.A."/>
            <person name="Sharon I."/>
            <person name="Castelle C.J."/>
            <person name="Probst A.J."/>
            <person name="Thomas B.C."/>
            <person name="Singh A."/>
            <person name="Wilkins M.J."/>
            <person name="Karaoz U."/>
            <person name="Brodie E.L."/>
            <person name="Williams K.H."/>
            <person name="Hubbard S.S."/>
            <person name="Banfield J.F."/>
        </authorList>
    </citation>
    <scope>NUCLEOTIDE SEQUENCE [LARGE SCALE GENOMIC DNA]</scope>
</reference>
<keyword evidence="2 3" id="KW-0472">Membrane</keyword>
<dbReference type="Pfam" id="PF00905">
    <property type="entry name" value="Transpeptidase"/>
    <property type="match status" value="1"/>
</dbReference>
<comment type="caution">
    <text evidence="6">The sequence shown here is derived from an EMBL/GenBank/DDBJ whole genome shotgun (WGS) entry which is preliminary data.</text>
</comment>
<sequence>MGSRSFVLAFVFSTIFVFLGFHLYKIQIQHGSEYSSRAEAQNRGIKEEYRERGSLFFTDKHGNEIPVAINKEYPLIYAVPKEIVEKEEIVQFLARVSNRPEGEIKALIAKRNSLYAPIVLKATNEQVRQVKEYKGKGVYVKNKLSRFYPFGDLASHLLGFVGFDKAGERLEGRYGIEQFYEDTLLKKESNSLYLSIDRTIQSEARDILAALIKKHSAAGGTIIVQDPKTGKILALENQPNFNPNEYEKYPVKYFLNPAVQAVYEPGSVLKVVTMALGLDRRKVTPETTYIDKGEITINDKTIRNWDQKAYGITTMSQIIERSINTGAVFVERAIGHNDFYEGLLSFGFGKKTGVGIPGEVVGNLQNLEKKNRNDVDFATASFGQGISMTPLQLISAVSALAYKGILMKPLILKNEKPVPMRQVISLRASREIVDMMTSAVDKAEIAAIPHYSVAGKTGTAEVPDFVRGGYTHTYIHTYAGFAPSSDPQFTILIKLDKPQNAPVAAVTVVPAFRELTQFLLNYYNIPPDRLP</sequence>
<dbReference type="AlphaFoldDB" id="A0A1G1ZRQ7"/>